<comment type="caution">
    <text evidence="1">The sequence shown here is derived from an EMBL/GenBank/DDBJ whole genome shotgun (WGS) entry which is preliminary data.</text>
</comment>
<dbReference type="SUPFAM" id="SSF53850">
    <property type="entry name" value="Periplasmic binding protein-like II"/>
    <property type="match status" value="1"/>
</dbReference>
<organism evidence="1 2">
    <name type="scientific">Mesorhizobium tianshanense</name>
    <dbReference type="NCBI Taxonomy" id="39844"/>
    <lineage>
        <taxon>Bacteria</taxon>
        <taxon>Pseudomonadati</taxon>
        <taxon>Pseudomonadota</taxon>
        <taxon>Alphaproteobacteria</taxon>
        <taxon>Hyphomicrobiales</taxon>
        <taxon>Phyllobacteriaceae</taxon>
        <taxon>Mesorhizobium</taxon>
    </lineage>
</organism>
<proteinExistence type="predicted"/>
<dbReference type="Gene3D" id="3.40.190.290">
    <property type="match status" value="1"/>
</dbReference>
<evidence type="ECO:0000313" key="1">
    <source>
        <dbReference type="EMBL" id="TWI19167.1"/>
    </source>
</evidence>
<dbReference type="EMBL" id="VLKT01000086">
    <property type="protein sequence ID" value="TWI19167.1"/>
    <property type="molecule type" value="Genomic_DNA"/>
</dbReference>
<evidence type="ECO:0008006" key="3">
    <source>
        <dbReference type="Google" id="ProtNLM"/>
    </source>
</evidence>
<dbReference type="AlphaFoldDB" id="A0A562MGU3"/>
<name>A0A562MGU3_9HYPH</name>
<dbReference type="RefSeq" id="WP_208760289.1">
    <property type="nucleotide sequence ID" value="NZ_BSPF01000038.1"/>
</dbReference>
<sequence>MYANAVTRVNRRAKSFCAPIRGPHSVLIDTLVAQERLEYVLPDWHYAPHHVHAVYPSNRFIPLKVRRFVDGFTEHLAAMGALISDAGPGLAATQARGFSLTDLPRSGA</sequence>
<keyword evidence="2" id="KW-1185">Reference proteome</keyword>
<protein>
    <recommendedName>
        <fullName evidence="3">LysR substrate binding domain-containing protein</fullName>
    </recommendedName>
</protein>
<accession>A0A562MGU3</accession>
<reference evidence="1 2" key="1">
    <citation type="journal article" date="2015" name="Stand. Genomic Sci.">
        <title>Genomic Encyclopedia of Bacterial and Archaeal Type Strains, Phase III: the genomes of soil and plant-associated and newly described type strains.</title>
        <authorList>
            <person name="Whitman W.B."/>
            <person name="Woyke T."/>
            <person name="Klenk H.P."/>
            <person name="Zhou Y."/>
            <person name="Lilburn T.G."/>
            <person name="Beck B.J."/>
            <person name="De Vos P."/>
            <person name="Vandamme P."/>
            <person name="Eisen J.A."/>
            <person name="Garrity G."/>
            <person name="Hugenholtz P."/>
            <person name="Kyrpides N.C."/>
        </authorList>
    </citation>
    <scope>NUCLEOTIDE SEQUENCE [LARGE SCALE GENOMIC DNA]</scope>
    <source>
        <strain evidence="1 2">CGMCC 1.2546</strain>
    </source>
</reference>
<gene>
    <name evidence="1" type="ORF">IQ26_07173</name>
</gene>
<dbReference type="Proteomes" id="UP000317122">
    <property type="component" value="Unassembled WGS sequence"/>
</dbReference>
<evidence type="ECO:0000313" key="2">
    <source>
        <dbReference type="Proteomes" id="UP000317122"/>
    </source>
</evidence>